<evidence type="ECO:0000313" key="3">
    <source>
        <dbReference type="Proteomes" id="UP000583454"/>
    </source>
</evidence>
<evidence type="ECO:0000256" key="1">
    <source>
        <dbReference type="SAM" id="MobiDB-lite"/>
    </source>
</evidence>
<protein>
    <submittedName>
        <fullName evidence="2">Uncharacterized protein</fullName>
    </submittedName>
</protein>
<dbReference type="Proteomes" id="UP000583454">
    <property type="component" value="Unassembled WGS sequence"/>
</dbReference>
<dbReference type="RefSeq" id="WP_183571667.1">
    <property type="nucleotide sequence ID" value="NZ_JACHOP010000017.1"/>
</dbReference>
<evidence type="ECO:0000313" key="2">
    <source>
        <dbReference type="EMBL" id="MBB5758860.1"/>
    </source>
</evidence>
<name>A0A840ZNG0_9HYPH</name>
<accession>A0A840ZNG0</accession>
<organism evidence="2 3">
    <name type="scientific">Methylorubrum rhodinum</name>
    <dbReference type="NCBI Taxonomy" id="29428"/>
    <lineage>
        <taxon>Bacteria</taxon>
        <taxon>Pseudomonadati</taxon>
        <taxon>Pseudomonadota</taxon>
        <taxon>Alphaproteobacteria</taxon>
        <taxon>Hyphomicrobiales</taxon>
        <taxon>Methylobacteriaceae</taxon>
        <taxon>Methylorubrum</taxon>
    </lineage>
</organism>
<gene>
    <name evidence="2" type="ORF">HNR00_003587</name>
</gene>
<sequence length="85" mass="8849">MKTVRITESFSGYPKAFPKGEATRADEVRYEAGTEVEMTDAYAELIVGKGLGTLASAKAAGSSEGAKAEPTKPAPAITEKQEPSA</sequence>
<feature type="region of interest" description="Disordered" evidence="1">
    <location>
        <begin position="57"/>
        <end position="85"/>
    </location>
</feature>
<keyword evidence="3" id="KW-1185">Reference proteome</keyword>
<proteinExistence type="predicted"/>
<dbReference type="EMBL" id="JACHOP010000017">
    <property type="protein sequence ID" value="MBB5758860.1"/>
    <property type="molecule type" value="Genomic_DNA"/>
</dbReference>
<dbReference type="AlphaFoldDB" id="A0A840ZNG0"/>
<reference evidence="2 3" key="1">
    <citation type="submission" date="2020-08" db="EMBL/GenBank/DDBJ databases">
        <title>Genomic Encyclopedia of Type Strains, Phase IV (KMG-IV): sequencing the most valuable type-strain genomes for metagenomic binning, comparative biology and taxonomic classification.</title>
        <authorList>
            <person name="Goeker M."/>
        </authorList>
    </citation>
    <scope>NUCLEOTIDE SEQUENCE [LARGE SCALE GENOMIC DNA]</scope>
    <source>
        <strain evidence="2 3">DSM 2163</strain>
    </source>
</reference>
<comment type="caution">
    <text evidence="2">The sequence shown here is derived from an EMBL/GenBank/DDBJ whole genome shotgun (WGS) entry which is preliminary data.</text>
</comment>